<dbReference type="CTD" id="20247419"/>
<keyword evidence="2" id="KW-1185">Reference proteome</keyword>
<gene>
    <name evidence="1" type="ORF">LOTGIDRAFT_227534</name>
</gene>
<accession>V4A6D5</accession>
<dbReference type="RefSeq" id="XP_009058737.1">
    <property type="nucleotide sequence ID" value="XM_009060489.1"/>
</dbReference>
<dbReference type="Proteomes" id="UP000030746">
    <property type="component" value="Unassembled WGS sequence"/>
</dbReference>
<name>V4A6D5_LOTGI</name>
<dbReference type="EMBL" id="KB202395">
    <property type="protein sequence ID" value="ESO90575.1"/>
    <property type="molecule type" value="Genomic_DNA"/>
</dbReference>
<dbReference type="KEGG" id="lgi:LOTGIDRAFT_227534"/>
<evidence type="ECO:0000313" key="2">
    <source>
        <dbReference type="Proteomes" id="UP000030746"/>
    </source>
</evidence>
<dbReference type="HOGENOM" id="CLU_2243232_0_0_1"/>
<dbReference type="GeneID" id="20247419"/>
<evidence type="ECO:0000313" key="1">
    <source>
        <dbReference type="EMBL" id="ESO90575.1"/>
    </source>
</evidence>
<sequence length="105" mass="11763">YSNHQTLHLVSHYILSVITSCQHPTISNYILLCPTTSHYILLVEPSDITSCQSLHLVIHYILFVIISCNSLHLVSSTISHYILLVSNHQSLHLVSIQPSVITSCN</sequence>
<proteinExistence type="predicted"/>
<organism evidence="1 2">
    <name type="scientific">Lottia gigantea</name>
    <name type="common">Giant owl limpet</name>
    <dbReference type="NCBI Taxonomy" id="225164"/>
    <lineage>
        <taxon>Eukaryota</taxon>
        <taxon>Metazoa</taxon>
        <taxon>Spiralia</taxon>
        <taxon>Lophotrochozoa</taxon>
        <taxon>Mollusca</taxon>
        <taxon>Gastropoda</taxon>
        <taxon>Patellogastropoda</taxon>
        <taxon>Lottioidea</taxon>
        <taxon>Lottiidae</taxon>
        <taxon>Lottia</taxon>
    </lineage>
</organism>
<dbReference type="AlphaFoldDB" id="V4A6D5"/>
<feature type="non-terminal residue" evidence="1">
    <location>
        <position position="1"/>
    </location>
</feature>
<protein>
    <submittedName>
        <fullName evidence="1">Uncharacterized protein</fullName>
    </submittedName>
</protein>
<reference evidence="1 2" key="1">
    <citation type="journal article" date="2013" name="Nature">
        <title>Insights into bilaterian evolution from three spiralian genomes.</title>
        <authorList>
            <person name="Simakov O."/>
            <person name="Marletaz F."/>
            <person name="Cho S.J."/>
            <person name="Edsinger-Gonzales E."/>
            <person name="Havlak P."/>
            <person name="Hellsten U."/>
            <person name="Kuo D.H."/>
            <person name="Larsson T."/>
            <person name="Lv J."/>
            <person name="Arendt D."/>
            <person name="Savage R."/>
            <person name="Osoegawa K."/>
            <person name="de Jong P."/>
            <person name="Grimwood J."/>
            <person name="Chapman J.A."/>
            <person name="Shapiro H."/>
            <person name="Aerts A."/>
            <person name="Otillar R.P."/>
            <person name="Terry A.Y."/>
            <person name="Boore J.L."/>
            <person name="Grigoriev I.V."/>
            <person name="Lindberg D.R."/>
            <person name="Seaver E.C."/>
            <person name="Weisblat D.A."/>
            <person name="Putnam N.H."/>
            <person name="Rokhsar D.S."/>
        </authorList>
    </citation>
    <scope>NUCLEOTIDE SEQUENCE [LARGE SCALE GENOMIC DNA]</scope>
</reference>